<evidence type="ECO:0000313" key="3">
    <source>
        <dbReference type="Proteomes" id="UP000268823"/>
    </source>
</evidence>
<dbReference type="EMBL" id="QWIR01000087">
    <property type="protein sequence ID" value="RMY87917.1"/>
    <property type="molecule type" value="Genomic_DNA"/>
</dbReference>
<evidence type="ECO:0000313" key="2">
    <source>
        <dbReference type="EMBL" id="RMY87917.1"/>
    </source>
</evidence>
<dbReference type="Proteomes" id="UP000268823">
    <property type="component" value="Unassembled WGS sequence"/>
</dbReference>
<evidence type="ECO:0000256" key="1">
    <source>
        <dbReference type="SAM" id="MobiDB-lite"/>
    </source>
</evidence>
<gene>
    <name evidence="2" type="ORF">D0861_05137</name>
</gene>
<protein>
    <submittedName>
        <fullName evidence="2">Uncharacterized protein</fullName>
    </submittedName>
</protein>
<dbReference type="AlphaFoldDB" id="A0A3M7FGV2"/>
<feature type="compositionally biased region" description="Polar residues" evidence="1">
    <location>
        <begin position="96"/>
        <end position="106"/>
    </location>
</feature>
<feature type="compositionally biased region" description="Low complexity" evidence="1">
    <location>
        <begin position="36"/>
        <end position="79"/>
    </location>
</feature>
<accession>A0A3M7FGV2</accession>
<name>A0A3M7FGV2_HORWE</name>
<comment type="caution">
    <text evidence="2">The sequence shown here is derived from an EMBL/GenBank/DDBJ whole genome shotgun (WGS) entry which is preliminary data.</text>
</comment>
<feature type="compositionally biased region" description="Polar residues" evidence="1">
    <location>
        <begin position="20"/>
        <end position="35"/>
    </location>
</feature>
<proteinExistence type="predicted"/>
<feature type="region of interest" description="Disordered" evidence="1">
    <location>
        <begin position="1"/>
        <end position="106"/>
    </location>
</feature>
<sequence length="209" mass="21667">MVVETRSQRQAQLQRPPYPSFTSPQHTGETHSVFQSSSSSLSSESSIASPSAAPSASSPMMMQDPSSPDMMMLDSTSSSNHPPPFSGAQAPLPSPTDGSYQPTSYFGSIDQQSQAAAVAASQMAYAPQHRLPASQGPTAGDVAGGAGCAAANPASYVGQRGGNEGGVPATAPFLQDFSLVAEAAKRAQMACLERDLGECLWWDVGIERV</sequence>
<reference evidence="2 3" key="1">
    <citation type="journal article" date="2018" name="BMC Genomics">
        <title>Genomic evidence for intraspecific hybridization in a clonal and extremely halotolerant yeast.</title>
        <authorList>
            <person name="Gostincar C."/>
            <person name="Stajich J.E."/>
            <person name="Zupancic J."/>
            <person name="Zalar P."/>
            <person name="Gunde-Cimerman N."/>
        </authorList>
    </citation>
    <scope>NUCLEOTIDE SEQUENCE [LARGE SCALE GENOMIC DNA]</scope>
    <source>
        <strain evidence="2 3">EXF-2788</strain>
    </source>
</reference>
<dbReference type="OrthoDB" id="4157208at2759"/>
<organism evidence="2 3">
    <name type="scientific">Hortaea werneckii</name>
    <name type="common">Black yeast</name>
    <name type="synonym">Cladosporium werneckii</name>
    <dbReference type="NCBI Taxonomy" id="91943"/>
    <lineage>
        <taxon>Eukaryota</taxon>
        <taxon>Fungi</taxon>
        <taxon>Dikarya</taxon>
        <taxon>Ascomycota</taxon>
        <taxon>Pezizomycotina</taxon>
        <taxon>Dothideomycetes</taxon>
        <taxon>Dothideomycetidae</taxon>
        <taxon>Mycosphaerellales</taxon>
        <taxon>Teratosphaeriaceae</taxon>
        <taxon>Hortaea</taxon>
    </lineage>
</organism>